<evidence type="ECO:0000313" key="3">
    <source>
        <dbReference type="Proteomes" id="UP001324427"/>
    </source>
</evidence>
<evidence type="ECO:0000256" key="1">
    <source>
        <dbReference type="SAM" id="MobiDB-lite"/>
    </source>
</evidence>
<proteinExistence type="predicted"/>
<gene>
    <name evidence="2" type="ORF">LTR36_010744</name>
</gene>
<keyword evidence="3" id="KW-1185">Reference proteome</keyword>
<dbReference type="AlphaFoldDB" id="A0AAV9JQW2"/>
<dbReference type="Pfam" id="PF23670">
    <property type="entry name" value="PIGBOS1"/>
    <property type="match status" value="1"/>
</dbReference>
<reference evidence="2 3" key="1">
    <citation type="submission" date="2021-11" db="EMBL/GenBank/DDBJ databases">
        <title>Black yeast isolated from Biological Soil Crust.</title>
        <authorList>
            <person name="Kurbessoian T."/>
        </authorList>
    </citation>
    <scope>NUCLEOTIDE SEQUENCE [LARGE SCALE GENOMIC DNA]</scope>
    <source>
        <strain evidence="2 3">CCFEE 5522</strain>
    </source>
</reference>
<protein>
    <submittedName>
        <fullName evidence="2">Uncharacterized protein</fullName>
    </submittedName>
</protein>
<feature type="region of interest" description="Disordered" evidence="1">
    <location>
        <begin position="83"/>
        <end position="114"/>
    </location>
</feature>
<sequence length="114" mass="12319">MSRAFAAFGVGIAALVGIATSYVTFQPELQRQQEEKAGTFNVQHTQQNDSVISQAIISDFAEAKQQALGTSNTGPAWKLRQMLFGKNPEHPDNKPASADKTVVQQGSDDAKRKA</sequence>
<dbReference type="EMBL" id="JAVFHQ010000009">
    <property type="protein sequence ID" value="KAK4548024.1"/>
    <property type="molecule type" value="Genomic_DNA"/>
</dbReference>
<name>A0AAV9JQW2_9PEZI</name>
<organism evidence="2 3">
    <name type="scientific">Oleoguttula mirabilis</name>
    <dbReference type="NCBI Taxonomy" id="1507867"/>
    <lineage>
        <taxon>Eukaryota</taxon>
        <taxon>Fungi</taxon>
        <taxon>Dikarya</taxon>
        <taxon>Ascomycota</taxon>
        <taxon>Pezizomycotina</taxon>
        <taxon>Dothideomycetes</taxon>
        <taxon>Dothideomycetidae</taxon>
        <taxon>Mycosphaerellales</taxon>
        <taxon>Teratosphaeriaceae</taxon>
        <taxon>Oleoguttula</taxon>
    </lineage>
</organism>
<dbReference type="InterPro" id="IPR057394">
    <property type="entry name" value="PIGBOS1"/>
</dbReference>
<dbReference type="Proteomes" id="UP001324427">
    <property type="component" value="Unassembled WGS sequence"/>
</dbReference>
<evidence type="ECO:0000313" key="2">
    <source>
        <dbReference type="EMBL" id="KAK4548024.1"/>
    </source>
</evidence>
<comment type="caution">
    <text evidence="2">The sequence shown here is derived from an EMBL/GenBank/DDBJ whole genome shotgun (WGS) entry which is preliminary data.</text>
</comment>
<accession>A0AAV9JQW2</accession>